<keyword evidence="5" id="KW-0119">Carbohydrate metabolism</keyword>
<evidence type="ECO:0000256" key="1">
    <source>
        <dbReference type="ARBA" id="ARBA00001946"/>
    </source>
</evidence>
<organism evidence="6 7">
    <name type="scientific">Tranquillimonas rosea</name>
    <dbReference type="NCBI Taxonomy" id="641238"/>
    <lineage>
        <taxon>Bacteria</taxon>
        <taxon>Pseudomonadati</taxon>
        <taxon>Pseudomonadota</taxon>
        <taxon>Alphaproteobacteria</taxon>
        <taxon>Rhodobacterales</taxon>
        <taxon>Roseobacteraceae</taxon>
        <taxon>Tranquillimonas</taxon>
    </lineage>
</organism>
<name>A0A1H9TGB5_9RHOB</name>
<dbReference type="PRINTS" id="PR00413">
    <property type="entry name" value="HADHALOGNASE"/>
</dbReference>
<dbReference type="InterPro" id="IPR036412">
    <property type="entry name" value="HAD-like_sf"/>
</dbReference>
<evidence type="ECO:0000256" key="4">
    <source>
        <dbReference type="ARBA" id="ARBA00022842"/>
    </source>
</evidence>
<dbReference type="NCBIfam" id="TIGR01509">
    <property type="entry name" value="HAD-SF-IA-v3"/>
    <property type="match status" value="1"/>
</dbReference>
<dbReference type="Pfam" id="PF00702">
    <property type="entry name" value="Hydrolase"/>
    <property type="match status" value="1"/>
</dbReference>
<dbReference type="PANTHER" id="PTHR46193">
    <property type="entry name" value="6-PHOSPHOGLUCONATE PHOSPHATASE"/>
    <property type="match status" value="1"/>
</dbReference>
<dbReference type="EMBL" id="FOGU01000004">
    <property type="protein sequence ID" value="SER96168.1"/>
    <property type="molecule type" value="Genomic_DNA"/>
</dbReference>
<proteinExistence type="inferred from homology"/>
<dbReference type="InterPro" id="IPR006439">
    <property type="entry name" value="HAD-SF_hydro_IA"/>
</dbReference>
<dbReference type="OrthoDB" id="9782449at2"/>
<dbReference type="GO" id="GO:0003824">
    <property type="term" value="F:catalytic activity"/>
    <property type="evidence" value="ECO:0007669"/>
    <property type="project" value="UniProtKB-ARBA"/>
</dbReference>
<dbReference type="SFLD" id="SFLDS00003">
    <property type="entry name" value="Haloacid_Dehalogenase"/>
    <property type="match status" value="1"/>
</dbReference>
<dbReference type="InterPro" id="IPR023214">
    <property type="entry name" value="HAD_sf"/>
</dbReference>
<evidence type="ECO:0000313" key="7">
    <source>
        <dbReference type="Proteomes" id="UP000198885"/>
    </source>
</evidence>
<evidence type="ECO:0000313" key="6">
    <source>
        <dbReference type="EMBL" id="SER96168.1"/>
    </source>
</evidence>
<evidence type="ECO:0000256" key="5">
    <source>
        <dbReference type="ARBA" id="ARBA00023277"/>
    </source>
</evidence>
<reference evidence="6 7" key="1">
    <citation type="submission" date="2016-10" db="EMBL/GenBank/DDBJ databases">
        <authorList>
            <person name="de Groot N.N."/>
        </authorList>
    </citation>
    <scope>NUCLEOTIDE SEQUENCE [LARGE SCALE GENOMIC DNA]</scope>
    <source>
        <strain evidence="6 7">DSM 23042</strain>
    </source>
</reference>
<accession>A0A1H9TGB5</accession>
<evidence type="ECO:0000256" key="2">
    <source>
        <dbReference type="ARBA" id="ARBA00006171"/>
    </source>
</evidence>
<keyword evidence="7" id="KW-1185">Reference proteome</keyword>
<dbReference type="InterPro" id="IPR023198">
    <property type="entry name" value="PGP-like_dom2"/>
</dbReference>
<dbReference type="Proteomes" id="UP000198885">
    <property type="component" value="Unassembled WGS sequence"/>
</dbReference>
<dbReference type="InterPro" id="IPR051600">
    <property type="entry name" value="Beta-PGM-like"/>
</dbReference>
<dbReference type="GO" id="GO:0046872">
    <property type="term" value="F:metal ion binding"/>
    <property type="evidence" value="ECO:0007669"/>
    <property type="project" value="UniProtKB-KW"/>
</dbReference>
<gene>
    <name evidence="6" type="ORF">SAMN04490244_104165</name>
</gene>
<protein>
    <submittedName>
        <fullName evidence="6">Haloacid dehalogenase superfamily, subfamily IA, variant 3 with third motif having DD or ED</fullName>
    </submittedName>
</protein>
<dbReference type="Gene3D" id="3.40.50.1000">
    <property type="entry name" value="HAD superfamily/HAD-like"/>
    <property type="match status" value="1"/>
</dbReference>
<evidence type="ECO:0000256" key="3">
    <source>
        <dbReference type="ARBA" id="ARBA00022723"/>
    </source>
</evidence>
<sequence length="219" mass="23413">MAAALLFDLDGTLLDTDPIHAAVFREVFAARDREISEGFYADHIHGRLNADIFAEYFPDEDPQAVADEKEAAFRARLGDSAAPMPGLPGLISRAQREGWRLAVVTNAPRLNAEAMLGAIGMADTFEAVVIGDDLRHGKPHPEPYLAAMDRLGVAARDCIAFEDSRSGVESASAAGAHTIGIRSTLSDDQLRHVGAAATIADFEDPALSTHLERLTGVIP</sequence>
<keyword evidence="3" id="KW-0479">Metal-binding</keyword>
<comment type="cofactor">
    <cofactor evidence="1">
        <name>Mg(2+)</name>
        <dbReference type="ChEBI" id="CHEBI:18420"/>
    </cofactor>
</comment>
<dbReference type="SFLD" id="SFLDG01129">
    <property type="entry name" value="C1.5:_HAD__Beta-PGM__Phosphata"/>
    <property type="match status" value="1"/>
</dbReference>
<dbReference type="Gene3D" id="1.10.150.240">
    <property type="entry name" value="Putative phosphatase, domain 2"/>
    <property type="match status" value="1"/>
</dbReference>
<dbReference type="SFLD" id="SFLDG01135">
    <property type="entry name" value="C1.5.6:_HAD__Beta-PGM__Phospha"/>
    <property type="match status" value="1"/>
</dbReference>
<keyword evidence="4" id="KW-0460">Magnesium</keyword>
<dbReference type="STRING" id="641238.SAMN04490244_104165"/>
<dbReference type="RefSeq" id="WP_092691625.1">
    <property type="nucleotide sequence ID" value="NZ_FOGU01000004.1"/>
</dbReference>
<dbReference type="SUPFAM" id="SSF56784">
    <property type="entry name" value="HAD-like"/>
    <property type="match status" value="1"/>
</dbReference>
<dbReference type="AlphaFoldDB" id="A0A1H9TGB5"/>
<dbReference type="PANTHER" id="PTHR46193:SF18">
    <property type="entry name" value="HEXITOL PHOSPHATASE B"/>
    <property type="match status" value="1"/>
</dbReference>
<comment type="similarity">
    <text evidence="2">Belongs to the HAD-like hydrolase superfamily. CbbY/CbbZ/Gph/YieH family.</text>
</comment>